<dbReference type="InterPro" id="IPR028994">
    <property type="entry name" value="Integrin_alpha_N"/>
</dbReference>
<dbReference type="Pfam" id="PF13517">
    <property type="entry name" value="FG-GAP_3"/>
    <property type="match status" value="2"/>
</dbReference>
<feature type="compositionally biased region" description="Polar residues" evidence="2">
    <location>
        <begin position="160"/>
        <end position="170"/>
    </location>
</feature>
<reference evidence="4 5" key="1">
    <citation type="submission" date="2019-10" db="EMBL/GenBank/DDBJ databases">
        <title>Streptomyces tenebrisbrunneis sp.nov., an endogenous actinomycete isolated from of Lycium ruthenicum.</title>
        <authorList>
            <person name="Ma L."/>
        </authorList>
    </citation>
    <scope>NUCLEOTIDE SEQUENCE [LARGE SCALE GENOMIC DNA]</scope>
    <source>
        <strain evidence="4 5">TRM 66187</strain>
    </source>
</reference>
<gene>
    <name evidence="4" type="ORF">GCU69_29575</name>
</gene>
<evidence type="ECO:0000256" key="2">
    <source>
        <dbReference type="SAM" id="MobiDB-lite"/>
    </source>
</evidence>
<evidence type="ECO:0000256" key="3">
    <source>
        <dbReference type="SAM" id="SignalP"/>
    </source>
</evidence>
<proteinExistence type="predicted"/>
<evidence type="ECO:0000313" key="4">
    <source>
        <dbReference type="EMBL" id="KAF4405573.1"/>
    </source>
</evidence>
<sequence length="509" mass="54087">MSRSGRPGRAADRKRAVRRGLTTLAAGLLVATGTATGTAPAYAAEDPTVPPAKEHRANAEILDAECVVPPTHDPAVNVIVHRVARAHDANAKVMLAAFEAGWVESHMNNLNCGDKDSIGVFQQRPSYGWGTVEQIMDPVYAATQFVVRAIESDRRDPGQTAGQLAQSVQGSAHPGRYDVAEPTARALMAEAARMAGIFGGSPTDFNGDGKDDIITFTQNAEADVYVATAGDRAFGGARIWQQRFGVGGETPLTGDFNKDGIDDVVTFTHGSEAKVYVALSNSQEFGPASVWHDFFAPRHETPAVGDVNGDGYDDIITFTHDEAADVHVALNTGDGRFGAAEVWHDFFGRTGEFPALGDVDGDGMDDLITFTQGAEGDVYVALSNGDGFGASQVWHEHFAVGNEQPRVGDVDGDGFDDIVTFTQGDQGDVYVARSTGGGFGASELWHEWFSPAGEFPYLGDYDGDGQADIVSFTRGDKNDVHVALSNGTDGFVEGAVWHDFFGLTGETSL</sequence>
<dbReference type="SUPFAM" id="SSF69318">
    <property type="entry name" value="Integrin alpha N-terminal domain"/>
    <property type="match status" value="1"/>
</dbReference>
<feature type="signal peptide" evidence="3">
    <location>
        <begin position="1"/>
        <end position="43"/>
    </location>
</feature>
<dbReference type="InterPro" id="IPR006311">
    <property type="entry name" value="TAT_signal"/>
</dbReference>
<dbReference type="PROSITE" id="PS51318">
    <property type="entry name" value="TAT"/>
    <property type="match status" value="1"/>
</dbReference>
<evidence type="ECO:0000256" key="1">
    <source>
        <dbReference type="ARBA" id="ARBA00022729"/>
    </source>
</evidence>
<comment type="caution">
    <text evidence="4">The sequence shown here is derived from an EMBL/GenBank/DDBJ whole genome shotgun (WGS) entry which is preliminary data.</text>
</comment>
<dbReference type="RefSeq" id="WP_156207697.1">
    <property type="nucleotide sequence ID" value="NZ_WHPN01000413.1"/>
</dbReference>
<organism evidence="4 5">
    <name type="scientific">Streptomyces lycii</name>
    <dbReference type="NCBI Taxonomy" id="2654337"/>
    <lineage>
        <taxon>Bacteria</taxon>
        <taxon>Bacillati</taxon>
        <taxon>Actinomycetota</taxon>
        <taxon>Actinomycetes</taxon>
        <taxon>Kitasatosporales</taxon>
        <taxon>Streptomycetaceae</taxon>
        <taxon>Streptomyces</taxon>
    </lineage>
</organism>
<dbReference type="PANTHER" id="PTHR46580:SF4">
    <property type="entry name" value="ATP_GTP-BINDING PROTEIN"/>
    <property type="match status" value="1"/>
</dbReference>
<evidence type="ECO:0000313" key="5">
    <source>
        <dbReference type="Proteomes" id="UP000621266"/>
    </source>
</evidence>
<protein>
    <submittedName>
        <fullName evidence="4">VCBS repeat-containing protein</fullName>
    </submittedName>
</protein>
<feature type="region of interest" description="Disordered" evidence="2">
    <location>
        <begin position="156"/>
        <end position="176"/>
    </location>
</feature>
<dbReference type="InterPro" id="IPR013517">
    <property type="entry name" value="FG-GAP"/>
</dbReference>
<dbReference type="EMBL" id="WHPN01000413">
    <property type="protein sequence ID" value="KAF4405573.1"/>
    <property type="molecule type" value="Genomic_DNA"/>
</dbReference>
<name>A0ABQ7FAW5_9ACTN</name>
<dbReference type="PANTHER" id="PTHR46580">
    <property type="entry name" value="SENSOR KINASE-RELATED"/>
    <property type="match status" value="1"/>
</dbReference>
<accession>A0ABQ7FAW5</accession>
<dbReference type="Gene3D" id="2.130.10.130">
    <property type="entry name" value="Integrin alpha, N-terminal"/>
    <property type="match status" value="2"/>
</dbReference>
<keyword evidence="1 3" id="KW-0732">Signal</keyword>
<dbReference type="Proteomes" id="UP000621266">
    <property type="component" value="Unassembled WGS sequence"/>
</dbReference>
<keyword evidence="5" id="KW-1185">Reference proteome</keyword>
<feature type="chain" id="PRO_5046024826" evidence="3">
    <location>
        <begin position="44"/>
        <end position="509"/>
    </location>
</feature>